<keyword evidence="1" id="KW-1133">Transmembrane helix</keyword>
<feature type="transmembrane region" description="Helical" evidence="1">
    <location>
        <begin position="183"/>
        <end position="204"/>
    </location>
</feature>
<dbReference type="OrthoDB" id="4640608at2"/>
<proteinExistence type="predicted"/>
<keyword evidence="3" id="KW-1185">Reference proteome</keyword>
<comment type="caution">
    <text evidence="2">The sequence shown here is derived from an EMBL/GenBank/DDBJ whole genome shotgun (WGS) entry which is preliminary data.</text>
</comment>
<organism evidence="2 3">
    <name type="scientific">Mycobacterium lepromatosis</name>
    <dbReference type="NCBI Taxonomy" id="480418"/>
    <lineage>
        <taxon>Bacteria</taxon>
        <taxon>Bacillati</taxon>
        <taxon>Actinomycetota</taxon>
        <taxon>Actinomycetes</taxon>
        <taxon>Mycobacteriales</taxon>
        <taxon>Mycobacteriaceae</taxon>
        <taxon>Mycobacterium</taxon>
    </lineage>
</organism>
<feature type="transmembrane region" description="Helical" evidence="1">
    <location>
        <begin position="64"/>
        <end position="87"/>
    </location>
</feature>
<dbReference type="Pfam" id="PF10812">
    <property type="entry name" value="DUF2561"/>
    <property type="match status" value="1"/>
</dbReference>
<dbReference type="PATRIC" id="fig|480418.6.peg.1766"/>
<keyword evidence="1" id="KW-0472">Membrane</keyword>
<gene>
    <name evidence="2" type="ORF">MLPM_0878</name>
</gene>
<evidence type="ECO:0008006" key="4">
    <source>
        <dbReference type="Google" id="ProtNLM"/>
    </source>
</evidence>
<evidence type="ECO:0000256" key="1">
    <source>
        <dbReference type="SAM" id="Phobius"/>
    </source>
</evidence>
<dbReference type="InterPro" id="IPR024381">
    <property type="entry name" value="DUF2561"/>
</dbReference>
<dbReference type="Proteomes" id="UP000053699">
    <property type="component" value="Unassembled WGS sequence"/>
</dbReference>
<dbReference type="EMBL" id="JRPY01000036">
    <property type="protein sequence ID" value="KJX75416.1"/>
    <property type="molecule type" value="Genomic_DNA"/>
</dbReference>
<sequence>MVNRHSVYRRESDTIAPDGIDRILVGVCAAVWLVLIGVSVAAIVALEDLGRGFHKMANNPHTTWVLYSIIVVSALIIAGAVPVLLWARRMARVEPPTRLTGVPTRGGVRKLVGAERSTARIEAERVCAEMGQTVAQPGDWLEAAACQIWLRGAVGLTGTMGAALVAVAASTYLMAVGCDGASWVGYVLAGIVTAVMPVIEWIYVRKLRCLG</sequence>
<dbReference type="RefSeq" id="WP_045842762.1">
    <property type="nucleotide sequence ID" value="NZ_CP083405.1"/>
</dbReference>
<feature type="transmembrane region" description="Helical" evidence="1">
    <location>
        <begin position="23"/>
        <end position="44"/>
    </location>
</feature>
<reference evidence="2 3" key="1">
    <citation type="journal article" date="2015" name="Proc. Natl. Acad. Sci. U.S.A.">
        <title>Insight into the evolution and origin of leprosy bacilli from the genome sequence of Mycobacterium lepromatosis.</title>
        <authorList>
            <person name="Singh P."/>
            <person name="Benjak A."/>
            <person name="Schuenemann V.J."/>
            <person name="Herbig A."/>
            <person name="Avanzi C."/>
            <person name="Busso P."/>
            <person name="Nieselt K."/>
            <person name="Krause J."/>
            <person name="Vera-Cabrera L."/>
            <person name="Cole S.T."/>
        </authorList>
    </citation>
    <scope>NUCLEOTIDE SEQUENCE [LARGE SCALE GENOMIC DNA]</scope>
    <source>
        <strain evidence="2 3">Mx1-22A</strain>
    </source>
</reference>
<accession>A0A0F4ER45</accession>
<feature type="transmembrane region" description="Helical" evidence="1">
    <location>
        <begin position="153"/>
        <end position="177"/>
    </location>
</feature>
<name>A0A0F4ER45_9MYCO</name>
<keyword evidence="1" id="KW-0812">Transmembrane</keyword>
<dbReference type="STRING" id="480418.GCA_000975265_00600"/>
<evidence type="ECO:0000313" key="3">
    <source>
        <dbReference type="Proteomes" id="UP000053699"/>
    </source>
</evidence>
<dbReference type="AlphaFoldDB" id="A0A0F4ER45"/>
<protein>
    <recommendedName>
        <fullName evidence="4">Transmembrane protein</fullName>
    </recommendedName>
</protein>
<evidence type="ECO:0000313" key="2">
    <source>
        <dbReference type="EMBL" id="KJX75416.1"/>
    </source>
</evidence>